<gene>
    <name evidence="2" type="ORF">CIPAW_01G086600</name>
</gene>
<reference evidence="2" key="1">
    <citation type="submission" date="2020-12" db="EMBL/GenBank/DDBJ databases">
        <title>WGS assembly of Carya illinoinensis cv. Pawnee.</title>
        <authorList>
            <person name="Platts A."/>
            <person name="Shu S."/>
            <person name="Wright S."/>
            <person name="Barry K."/>
            <person name="Edger P."/>
            <person name="Pires J.C."/>
            <person name="Schmutz J."/>
        </authorList>
    </citation>
    <scope>NUCLEOTIDE SEQUENCE</scope>
    <source>
        <tissue evidence="2">Leaf</tissue>
    </source>
</reference>
<dbReference type="Proteomes" id="UP000811609">
    <property type="component" value="Chromosome 1"/>
</dbReference>
<dbReference type="PANTHER" id="PTHR47723">
    <property type="entry name" value="OS05G0353850 PROTEIN"/>
    <property type="match status" value="1"/>
</dbReference>
<sequence length="184" mass="21070">MMAWGFWYRCNQWMYEEQVLTPDQVLEHALSLYQENKAVAEALKLGQRYRCSWQPPPSSVLKLNVDGATFSDQCRSCIGVVLRDDKGHVLFVANKPENALADLMEIELELQKEGFSSTLWGSLVQEIKSLLNRHPTWNVQHKRREANGVAHALARFAWNLNDIVLLWDSVPNCISQATWADLSL</sequence>
<dbReference type="EMBL" id="CM031809">
    <property type="protein sequence ID" value="KAG6667228.1"/>
    <property type="molecule type" value="Genomic_DNA"/>
</dbReference>
<feature type="domain" description="RNase H type-1" evidence="1">
    <location>
        <begin position="116"/>
        <end position="157"/>
    </location>
</feature>
<dbReference type="Pfam" id="PF13456">
    <property type="entry name" value="RVT_3"/>
    <property type="match status" value="1"/>
</dbReference>
<keyword evidence="3" id="KW-1185">Reference proteome</keyword>
<dbReference type="InterPro" id="IPR044730">
    <property type="entry name" value="RNase_H-like_dom_plant"/>
</dbReference>
<dbReference type="GO" id="GO:0004523">
    <property type="term" value="F:RNA-DNA hybrid ribonuclease activity"/>
    <property type="evidence" value="ECO:0007669"/>
    <property type="project" value="InterPro"/>
</dbReference>
<name>A0A8T1RK67_CARIL</name>
<evidence type="ECO:0000313" key="2">
    <source>
        <dbReference type="EMBL" id="KAG6667228.1"/>
    </source>
</evidence>
<protein>
    <recommendedName>
        <fullName evidence="1">RNase H type-1 domain-containing protein</fullName>
    </recommendedName>
</protein>
<organism evidence="2 3">
    <name type="scientific">Carya illinoinensis</name>
    <name type="common">Pecan</name>
    <dbReference type="NCBI Taxonomy" id="32201"/>
    <lineage>
        <taxon>Eukaryota</taxon>
        <taxon>Viridiplantae</taxon>
        <taxon>Streptophyta</taxon>
        <taxon>Embryophyta</taxon>
        <taxon>Tracheophyta</taxon>
        <taxon>Spermatophyta</taxon>
        <taxon>Magnoliopsida</taxon>
        <taxon>eudicotyledons</taxon>
        <taxon>Gunneridae</taxon>
        <taxon>Pentapetalae</taxon>
        <taxon>rosids</taxon>
        <taxon>fabids</taxon>
        <taxon>Fagales</taxon>
        <taxon>Juglandaceae</taxon>
        <taxon>Carya</taxon>
    </lineage>
</organism>
<dbReference type="CDD" id="cd06222">
    <property type="entry name" value="RNase_H_like"/>
    <property type="match status" value="1"/>
</dbReference>
<dbReference type="AlphaFoldDB" id="A0A8T1RK67"/>
<evidence type="ECO:0000313" key="3">
    <source>
        <dbReference type="Proteomes" id="UP000811609"/>
    </source>
</evidence>
<evidence type="ECO:0000259" key="1">
    <source>
        <dbReference type="Pfam" id="PF13456"/>
    </source>
</evidence>
<proteinExistence type="predicted"/>
<accession>A0A8T1RK67</accession>
<comment type="caution">
    <text evidence="2">The sequence shown here is derived from an EMBL/GenBank/DDBJ whole genome shotgun (WGS) entry which is preliminary data.</text>
</comment>
<dbReference type="InterPro" id="IPR053151">
    <property type="entry name" value="RNase_H-like"/>
</dbReference>
<dbReference type="GO" id="GO:0003676">
    <property type="term" value="F:nucleic acid binding"/>
    <property type="evidence" value="ECO:0007669"/>
    <property type="project" value="InterPro"/>
</dbReference>
<dbReference type="InterPro" id="IPR002156">
    <property type="entry name" value="RNaseH_domain"/>
</dbReference>
<dbReference type="PANTHER" id="PTHR47723:SF19">
    <property type="entry name" value="POLYNUCLEOTIDYL TRANSFERASE, RIBONUCLEASE H-LIKE SUPERFAMILY PROTEIN"/>
    <property type="match status" value="1"/>
</dbReference>